<evidence type="ECO:0000256" key="1">
    <source>
        <dbReference type="SAM" id="MobiDB-lite"/>
    </source>
</evidence>
<name>A0AAV2M1L9_KNICA</name>
<evidence type="ECO:0000313" key="3">
    <source>
        <dbReference type="EMBL" id="CAL1607150.1"/>
    </source>
</evidence>
<proteinExistence type="predicted"/>
<feature type="transmembrane region" description="Helical" evidence="2">
    <location>
        <begin position="92"/>
        <end position="114"/>
    </location>
</feature>
<dbReference type="AlphaFoldDB" id="A0AAV2M1L9"/>
<dbReference type="EMBL" id="OZ035827">
    <property type="protein sequence ID" value="CAL1607150.1"/>
    <property type="molecule type" value="Genomic_DNA"/>
</dbReference>
<accession>A0AAV2M1L9</accession>
<keyword evidence="4" id="KW-1185">Reference proteome</keyword>
<feature type="region of interest" description="Disordered" evidence="1">
    <location>
        <begin position="219"/>
        <end position="267"/>
    </location>
</feature>
<keyword evidence="2" id="KW-0812">Transmembrane</keyword>
<protein>
    <recommendedName>
        <fullName evidence="5">SRCR domain-containing protein</fullName>
    </recommendedName>
</protein>
<keyword evidence="2" id="KW-1133">Transmembrane helix</keyword>
<gene>
    <name evidence="3" type="ORF">KC01_LOCUS34219</name>
</gene>
<dbReference type="Proteomes" id="UP001497482">
    <property type="component" value="Chromosome 5"/>
</dbReference>
<feature type="compositionally biased region" description="Acidic residues" evidence="1">
    <location>
        <begin position="245"/>
        <end position="259"/>
    </location>
</feature>
<organism evidence="3 4">
    <name type="scientific">Knipowitschia caucasica</name>
    <name type="common">Caucasian dwarf goby</name>
    <name type="synonym">Pomatoschistus caucasicus</name>
    <dbReference type="NCBI Taxonomy" id="637954"/>
    <lineage>
        <taxon>Eukaryota</taxon>
        <taxon>Metazoa</taxon>
        <taxon>Chordata</taxon>
        <taxon>Craniata</taxon>
        <taxon>Vertebrata</taxon>
        <taxon>Euteleostomi</taxon>
        <taxon>Actinopterygii</taxon>
        <taxon>Neopterygii</taxon>
        <taxon>Teleostei</taxon>
        <taxon>Neoteleostei</taxon>
        <taxon>Acanthomorphata</taxon>
        <taxon>Gobiaria</taxon>
        <taxon>Gobiiformes</taxon>
        <taxon>Gobioidei</taxon>
        <taxon>Gobiidae</taxon>
        <taxon>Gobiinae</taxon>
        <taxon>Knipowitschia</taxon>
    </lineage>
</organism>
<feature type="compositionally biased region" description="Gly residues" evidence="1">
    <location>
        <begin position="229"/>
        <end position="244"/>
    </location>
</feature>
<reference evidence="3 4" key="1">
    <citation type="submission" date="2024-04" db="EMBL/GenBank/DDBJ databases">
        <authorList>
            <person name="Waldvogel A.-M."/>
            <person name="Schoenle A."/>
        </authorList>
    </citation>
    <scope>NUCLEOTIDE SEQUENCE [LARGE SCALE GENOMIC DNA]</scope>
</reference>
<evidence type="ECO:0008006" key="5">
    <source>
        <dbReference type="Google" id="ProtNLM"/>
    </source>
</evidence>
<sequence length="267" mass="28740">MKLGESPWEKVCFSGDLPLNIRTKLCEELGCEGPTDRNGLSEVLKLNYSLESCSKDHQHIKFCLSMDQCTKQPAQLYCKGYEPPLRSSGPSVLVPVLLSLGLVLTLVIGGYFLLRFYLRRNNTSIKQLLPLTCASAAMFPKRVEEDFESGEYEDPPNLSKDIFAHDDALAVGGAAEKMSSSLSYDNVDDLTQQLTSGSPEHQEDSDQDSYDDIDVVVQTTAEIHPQHPLGGGGGGEGGEGGGGEGDGESADLIPGEDDYLVPPGGQP</sequence>
<keyword evidence="2" id="KW-0472">Membrane</keyword>
<evidence type="ECO:0000256" key="2">
    <source>
        <dbReference type="SAM" id="Phobius"/>
    </source>
</evidence>
<evidence type="ECO:0000313" key="4">
    <source>
        <dbReference type="Proteomes" id="UP001497482"/>
    </source>
</evidence>